<dbReference type="AlphaFoldDB" id="A0A0M3QZD6"/>
<organism evidence="7 8">
    <name type="scientific">Drosophila busckii</name>
    <name type="common">Fruit fly</name>
    <dbReference type="NCBI Taxonomy" id="30019"/>
    <lineage>
        <taxon>Eukaryota</taxon>
        <taxon>Metazoa</taxon>
        <taxon>Ecdysozoa</taxon>
        <taxon>Arthropoda</taxon>
        <taxon>Hexapoda</taxon>
        <taxon>Insecta</taxon>
        <taxon>Pterygota</taxon>
        <taxon>Neoptera</taxon>
        <taxon>Endopterygota</taxon>
        <taxon>Diptera</taxon>
        <taxon>Brachycera</taxon>
        <taxon>Muscomorpha</taxon>
        <taxon>Ephydroidea</taxon>
        <taxon>Drosophilidae</taxon>
        <taxon>Drosophila</taxon>
    </lineage>
</organism>
<reference evidence="7 8" key="1">
    <citation type="submission" date="2015-08" db="EMBL/GenBank/DDBJ databases">
        <title>Ancestral chromatin configuration constrains chromatin evolution on differentiating sex chromosomes in Drosophila.</title>
        <authorList>
            <person name="Zhou Q."/>
            <person name="Bachtrog D."/>
        </authorList>
    </citation>
    <scope>NUCLEOTIDE SEQUENCE [LARGE SCALE GENOMIC DNA]</scope>
    <source>
        <tissue evidence="7">Whole larvae</tissue>
    </source>
</reference>
<dbReference type="EMBL" id="CP012528">
    <property type="protein sequence ID" value="ALC49189.1"/>
    <property type="molecule type" value="Genomic_DNA"/>
</dbReference>
<evidence type="ECO:0000256" key="2">
    <source>
        <dbReference type="ARBA" id="ARBA00022475"/>
    </source>
</evidence>
<dbReference type="OrthoDB" id="6366728at2759"/>
<feature type="transmembrane region" description="Helical" evidence="6">
    <location>
        <begin position="12"/>
        <end position="32"/>
    </location>
</feature>
<dbReference type="STRING" id="30019.A0A0M3QZD6"/>
<name>A0A0M3QZD6_DROBS</name>
<evidence type="ECO:0000256" key="1">
    <source>
        <dbReference type="ARBA" id="ARBA00004651"/>
    </source>
</evidence>
<keyword evidence="5 6" id="KW-0472">Membrane</keyword>
<keyword evidence="4 6" id="KW-1133">Transmembrane helix</keyword>
<dbReference type="Proteomes" id="UP000494163">
    <property type="component" value="Chromosome X"/>
</dbReference>
<evidence type="ECO:0000256" key="4">
    <source>
        <dbReference type="ARBA" id="ARBA00022989"/>
    </source>
</evidence>
<keyword evidence="8" id="KW-1185">Reference proteome</keyword>
<proteinExistence type="predicted"/>
<dbReference type="Pfam" id="PF08395">
    <property type="entry name" value="7tm_7"/>
    <property type="match status" value="1"/>
</dbReference>
<gene>
    <name evidence="7" type="ORF">Dbus_chrXg1045</name>
</gene>
<keyword evidence="3 6" id="KW-0812">Transmembrane</keyword>
<evidence type="ECO:0000256" key="3">
    <source>
        <dbReference type="ARBA" id="ARBA00022692"/>
    </source>
</evidence>
<evidence type="ECO:0000256" key="5">
    <source>
        <dbReference type="ARBA" id="ARBA00023136"/>
    </source>
</evidence>
<evidence type="ECO:0000313" key="7">
    <source>
        <dbReference type="EMBL" id="ALC49189.1"/>
    </source>
</evidence>
<accession>A0A0M3QZD6</accession>
<sequence length="209" mass="25042">MLLLMLVYVQQLTRQLFLFWCTFQPFVFLAHLRNTQFVLHLELLRQQLLQLERELALLAEYSNFAQRFDGFECYMRRRLRQQQLNYARIYDMCVCFSSCFSYSVLTVLLMIFIRIAVDCYFMYYTIYNNIDNIDYYLLLPAILEIPAFIFTSQSCMRLVPRIAFQLHNILCSSSSLSLQLQNFSLQILHQPVRFDCFGTIVLDNYLLTR</sequence>
<keyword evidence="2" id="KW-1003">Cell membrane</keyword>
<dbReference type="InterPro" id="IPR013604">
    <property type="entry name" value="7TM_chemorcpt"/>
</dbReference>
<dbReference type="OMA" id="SKECMDA"/>
<dbReference type="GO" id="GO:0005886">
    <property type="term" value="C:plasma membrane"/>
    <property type="evidence" value="ECO:0007669"/>
    <property type="project" value="UniProtKB-SubCell"/>
</dbReference>
<comment type="subcellular location">
    <subcellularLocation>
        <location evidence="1">Cell membrane</location>
        <topology evidence="1">Multi-pass membrane protein</topology>
    </subcellularLocation>
</comment>
<feature type="transmembrane region" description="Helical" evidence="6">
    <location>
        <begin position="133"/>
        <end position="151"/>
    </location>
</feature>
<protein>
    <submittedName>
        <fullName evidence="7">Gr8a</fullName>
    </submittedName>
</protein>
<dbReference type="GO" id="GO:0050909">
    <property type="term" value="P:sensory perception of taste"/>
    <property type="evidence" value="ECO:0007669"/>
    <property type="project" value="InterPro"/>
</dbReference>
<feature type="transmembrane region" description="Helical" evidence="6">
    <location>
        <begin position="89"/>
        <end position="113"/>
    </location>
</feature>
<evidence type="ECO:0000313" key="8">
    <source>
        <dbReference type="Proteomes" id="UP000494163"/>
    </source>
</evidence>
<feature type="non-terminal residue" evidence="7">
    <location>
        <position position="209"/>
    </location>
</feature>
<evidence type="ECO:0000256" key="6">
    <source>
        <dbReference type="SAM" id="Phobius"/>
    </source>
</evidence>